<name>A0A9J5WM19_SOLCO</name>
<gene>
    <name evidence="1" type="ORF">H5410_056068</name>
</gene>
<dbReference type="SUPFAM" id="SSF56219">
    <property type="entry name" value="DNase I-like"/>
    <property type="match status" value="1"/>
</dbReference>
<dbReference type="InterPro" id="IPR036691">
    <property type="entry name" value="Endo/exonu/phosph_ase_sf"/>
</dbReference>
<dbReference type="AlphaFoldDB" id="A0A9J5WM19"/>
<evidence type="ECO:0000313" key="1">
    <source>
        <dbReference type="EMBL" id="KAG5575934.1"/>
    </source>
</evidence>
<dbReference type="EMBL" id="JACXVP010000011">
    <property type="protein sequence ID" value="KAG5575934.1"/>
    <property type="molecule type" value="Genomic_DNA"/>
</dbReference>
<accession>A0A9J5WM19</accession>
<organism evidence="1 2">
    <name type="scientific">Solanum commersonii</name>
    <name type="common">Commerson's wild potato</name>
    <name type="synonym">Commerson's nightshade</name>
    <dbReference type="NCBI Taxonomy" id="4109"/>
    <lineage>
        <taxon>Eukaryota</taxon>
        <taxon>Viridiplantae</taxon>
        <taxon>Streptophyta</taxon>
        <taxon>Embryophyta</taxon>
        <taxon>Tracheophyta</taxon>
        <taxon>Spermatophyta</taxon>
        <taxon>Magnoliopsida</taxon>
        <taxon>eudicotyledons</taxon>
        <taxon>Gunneridae</taxon>
        <taxon>Pentapetalae</taxon>
        <taxon>asterids</taxon>
        <taxon>lamiids</taxon>
        <taxon>Solanales</taxon>
        <taxon>Solanaceae</taxon>
        <taxon>Solanoideae</taxon>
        <taxon>Solaneae</taxon>
        <taxon>Solanum</taxon>
    </lineage>
</organism>
<sequence>MEILDPLLIRQIANTVIYAKSKQQQREPLCENLKDMSLNINVPWLVAGDFNCILSPGEKNGREDAQDVRKWRRHEKRIWERLDRALINAEWSQKFNDTMVLISSGIALTRQMHN</sequence>
<dbReference type="Proteomes" id="UP000824120">
    <property type="component" value="Chromosome 11"/>
</dbReference>
<reference evidence="1 2" key="1">
    <citation type="submission" date="2020-09" db="EMBL/GenBank/DDBJ databases">
        <title>De no assembly of potato wild relative species, Solanum commersonii.</title>
        <authorList>
            <person name="Cho K."/>
        </authorList>
    </citation>
    <scope>NUCLEOTIDE SEQUENCE [LARGE SCALE GENOMIC DNA]</scope>
    <source>
        <strain evidence="1">LZ3.2</strain>
        <tissue evidence="1">Leaf</tissue>
    </source>
</reference>
<comment type="caution">
    <text evidence="1">The sequence shown here is derived from an EMBL/GenBank/DDBJ whole genome shotgun (WGS) entry which is preliminary data.</text>
</comment>
<evidence type="ECO:0000313" key="2">
    <source>
        <dbReference type="Proteomes" id="UP000824120"/>
    </source>
</evidence>
<protein>
    <recommendedName>
        <fullName evidence="3">Endonuclease/exonuclease/phosphatase domain-containing protein</fullName>
    </recommendedName>
</protein>
<dbReference type="Gene3D" id="3.60.10.10">
    <property type="entry name" value="Endonuclease/exonuclease/phosphatase"/>
    <property type="match status" value="1"/>
</dbReference>
<evidence type="ECO:0008006" key="3">
    <source>
        <dbReference type="Google" id="ProtNLM"/>
    </source>
</evidence>
<dbReference type="OrthoDB" id="1930966at2759"/>
<keyword evidence="2" id="KW-1185">Reference proteome</keyword>
<proteinExistence type="predicted"/>